<dbReference type="RefSeq" id="XP_018138015.1">
    <property type="nucleotide sequence ID" value="XM_018294586.1"/>
</dbReference>
<evidence type="ECO:0000313" key="1">
    <source>
        <dbReference type="EMBL" id="OAQ60054.1"/>
    </source>
</evidence>
<proteinExistence type="predicted"/>
<dbReference type="EMBL" id="LSBJ02000004">
    <property type="protein sequence ID" value="OAQ60054.1"/>
    <property type="molecule type" value="Genomic_DNA"/>
</dbReference>
<protein>
    <submittedName>
        <fullName evidence="1">Uncharacterized protein</fullName>
    </submittedName>
</protein>
<organism evidence="1 2">
    <name type="scientific">Pochonia chlamydosporia 170</name>
    <dbReference type="NCBI Taxonomy" id="1380566"/>
    <lineage>
        <taxon>Eukaryota</taxon>
        <taxon>Fungi</taxon>
        <taxon>Dikarya</taxon>
        <taxon>Ascomycota</taxon>
        <taxon>Pezizomycotina</taxon>
        <taxon>Sordariomycetes</taxon>
        <taxon>Hypocreomycetidae</taxon>
        <taxon>Hypocreales</taxon>
        <taxon>Clavicipitaceae</taxon>
        <taxon>Pochonia</taxon>
    </lineage>
</organism>
<dbReference type="AlphaFoldDB" id="A0A179F3R0"/>
<keyword evidence="2" id="KW-1185">Reference proteome</keyword>
<dbReference type="KEGG" id="pchm:VFPPC_16833"/>
<evidence type="ECO:0000313" key="2">
    <source>
        <dbReference type="Proteomes" id="UP000078397"/>
    </source>
</evidence>
<sequence length="71" mass="7403">MTRSRNIPILAYLARGCNTSSPGITSRRLIARLGGAHGGILPIQAAGDLGRQSRGPAAVGVSRSLLYIDET</sequence>
<dbReference type="Proteomes" id="UP000078397">
    <property type="component" value="Unassembled WGS sequence"/>
</dbReference>
<reference evidence="1 2" key="1">
    <citation type="journal article" date="2016" name="PLoS Pathog.">
        <title>Biosynthesis of antibiotic leucinostatins in bio-control fungus Purpureocillium lilacinum and their inhibition on phytophthora revealed by genome mining.</title>
        <authorList>
            <person name="Wang G."/>
            <person name="Liu Z."/>
            <person name="Lin R."/>
            <person name="Li E."/>
            <person name="Mao Z."/>
            <person name="Ling J."/>
            <person name="Yang Y."/>
            <person name="Yin W.B."/>
            <person name="Xie B."/>
        </authorList>
    </citation>
    <scope>NUCLEOTIDE SEQUENCE [LARGE SCALE GENOMIC DNA]</scope>
    <source>
        <strain evidence="1">170</strain>
    </source>
</reference>
<comment type="caution">
    <text evidence="1">The sequence shown here is derived from an EMBL/GenBank/DDBJ whole genome shotgun (WGS) entry which is preliminary data.</text>
</comment>
<dbReference type="GeneID" id="28858580"/>
<gene>
    <name evidence="1" type="ORF">VFPPC_16833</name>
</gene>
<accession>A0A179F3R0</accession>
<name>A0A179F3R0_METCM</name>